<evidence type="ECO:0000313" key="3">
    <source>
        <dbReference type="Proteomes" id="UP000054007"/>
    </source>
</evidence>
<feature type="compositionally biased region" description="Low complexity" evidence="1">
    <location>
        <begin position="190"/>
        <end position="199"/>
    </location>
</feature>
<feature type="compositionally biased region" description="Basic and acidic residues" evidence="1">
    <location>
        <begin position="299"/>
        <end position="310"/>
    </location>
</feature>
<feature type="region of interest" description="Disordered" evidence="1">
    <location>
        <begin position="22"/>
        <end position="50"/>
    </location>
</feature>
<feature type="compositionally biased region" description="Polar residues" evidence="1">
    <location>
        <begin position="280"/>
        <end position="292"/>
    </location>
</feature>
<feature type="compositionally biased region" description="Acidic residues" evidence="1">
    <location>
        <begin position="146"/>
        <end position="161"/>
    </location>
</feature>
<dbReference type="Proteomes" id="UP000054007">
    <property type="component" value="Unassembled WGS sequence"/>
</dbReference>
<gene>
    <name evidence="2" type="ORF">CYLTODRAFT_103422</name>
</gene>
<evidence type="ECO:0000313" key="2">
    <source>
        <dbReference type="EMBL" id="KIY71682.1"/>
    </source>
</evidence>
<accession>A0A0D7BMK7</accession>
<sequence length="327" mass="36357">MTVEDVYHTLQKHGMIEVTMPVAPSPGQAIKRPAKKKKVQEKRKRQPKPEVEYVFEPPARYTIQWDPAKVNEKVNHWESKGLNKVKPDCLRWSPYAIEEREKNMVTAPGDNLVGPIFSDTSVAETPAMTDDLDSVSLDAKALFNADQDEDRPPEPELEQDELGGSVAHRRLEEDALVKGSPGLRRRVTRRSSTGLTSTSHVQKRGDRGSMRPAADRASAVRSPRGSNSEVGPLVRTRSQLANDVVVAAGVDVEMEESPRKRRRTMKKDEVDEEMRMEDVTTPSANSLPSASDDTAWGHNQEKEKGLHSGNEDGDGETDDPDHQLLVA</sequence>
<organism evidence="2 3">
    <name type="scientific">Cylindrobasidium torrendii FP15055 ss-10</name>
    <dbReference type="NCBI Taxonomy" id="1314674"/>
    <lineage>
        <taxon>Eukaryota</taxon>
        <taxon>Fungi</taxon>
        <taxon>Dikarya</taxon>
        <taxon>Basidiomycota</taxon>
        <taxon>Agaricomycotina</taxon>
        <taxon>Agaricomycetes</taxon>
        <taxon>Agaricomycetidae</taxon>
        <taxon>Agaricales</taxon>
        <taxon>Marasmiineae</taxon>
        <taxon>Physalacriaceae</taxon>
        <taxon>Cylindrobasidium</taxon>
    </lineage>
</organism>
<proteinExistence type="predicted"/>
<protein>
    <submittedName>
        <fullName evidence="2">Uncharacterized protein</fullName>
    </submittedName>
</protein>
<dbReference type="EMBL" id="KN880451">
    <property type="protein sequence ID" value="KIY71682.1"/>
    <property type="molecule type" value="Genomic_DNA"/>
</dbReference>
<name>A0A0D7BMK7_9AGAR</name>
<evidence type="ECO:0000256" key="1">
    <source>
        <dbReference type="SAM" id="MobiDB-lite"/>
    </source>
</evidence>
<feature type="region of interest" description="Disordered" evidence="1">
    <location>
        <begin position="139"/>
        <end position="327"/>
    </location>
</feature>
<reference evidence="2 3" key="1">
    <citation type="journal article" date="2015" name="Fungal Genet. Biol.">
        <title>Evolution of novel wood decay mechanisms in Agaricales revealed by the genome sequences of Fistulina hepatica and Cylindrobasidium torrendii.</title>
        <authorList>
            <person name="Floudas D."/>
            <person name="Held B.W."/>
            <person name="Riley R."/>
            <person name="Nagy L.G."/>
            <person name="Koehler G."/>
            <person name="Ransdell A.S."/>
            <person name="Younus H."/>
            <person name="Chow J."/>
            <person name="Chiniquy J."/>
            <person name="Lipzen A."/>
            <person name="Tritt A."/>
            <person name="Sun H."/>
            <person name="Haridas S."/>
            <person name="LaButti K."/>
            <person name="Ohm R.A."/>
            <person name="Kues U."/>
            <person name="Blanchette R.A."/>
            <person name="Grigoriev I.V."/>
            <person name="Minto R.E."/>
            <person name="Hibbett D.S."/>
        </authorList>
    </citation>
    <scope>NUCLEOTIDE SEQUENCE [LARGE SCALE GENOMIC DNA]</scope>
    <source>
        <strain evidence="2 3">FP15055 ss-10</strain>
    </source>
</reference>
<dbReference type="STRING" id="1314674.A0A0D7BMK7"/>
<dbReference type="AlphaFoldDB" id="A0A0D7BMK7"/>
<keyword evidence="3" id="KW-1185">Reference proteome</keyword>
<feature type="compositionally biased region" description="Basic residues" evidence="1">
    <location>
        <begin position="32"/>
        <end position="46"/>
    </location>
</feature>